<feature type="transmembrane region" description="Helical" evidence="8">
    <location>
        <begin position="182"/>
        <end position="201"/>
    </location>
</feature>
<dbReference type="InterPro" id="IPR000620">
    <property type="entry name" value="EamA_dom"/>
</dbReference>
<comment type="subcellular location">
    <subcellularLocation>
        <location evidence="1">Cell membrane</location>
        <topology evidence="1">Multi-pass membrane protein</topology>
    </subcellularLocation>
</comment>
<keyword evidence="5 8" id="KW-1133">Transmembrane helix</keyword>
<keyword evidence="4 8" id="KW-0812">Transmembrane</keyword>
<keyword evidence="6 8" id="KW-0472">Membrane</keyword>
<comment type="similarity">
    <text evidence="2">Belongs to the EamA transporter family.</text>
</comment>
<feature type="domain" description="EamA" evidence="9">
    <location>
        <begin position="152"/>
        <end position="283"/>
    </location>
</feature>
<evidence type="ECO:0000256" key="6">
    <source>
        <dbReference type="ARBA" id="ARBA00023136"/>
    </source>
</evidence>
<keyword evidence="3" id="KW-1003">Cell membrane</keyword>
<dbReference type="InterPro" id="IPR051258">
    <property type="entry name" value="Diverse_Substrate_Transporter"/>
</dbReference>
<feature type="transmembrane region" description="Helical" evidence="8">
    <location>
        <begin position="36"/>
        <end position="57"/>
    </location>
</feature>
<dbReference type="Proteomes" id="UP000199408">
    <property type="component" value="Unassembled WGS sequence"/>
</dbReference>
<evidence type="ECO:0000313" key="11">
    <source>
        <dbReference type="Proteomes" id="UP000199408"/>
    </source>
</evidence>
<protein>
    <submittedName>
        <fullName evidence="10">Threonine/homoserine efflux transporter RhtA</fullName>
    </submittedName>
</protein>
<dbReference type="GO" id="GO:0005886">
    <property type="term" value="C:plasma membrane"/>
    <property type="evidence" value="ECO:0007669"/>
    <property type="project" value="UniProtKB-SubCell"/>
</dbReference>
<reference evidence="11" key="1">
    <citation type="submission" date="2016-06" db="EMBL/GenBank/DDBJ databases">
        <authorList>
            <person name="Varghese N."/>
        </authorList>
    </citation>
    <scope>NUCLEOTIDE SEQUENCE [LARGE SCALE GENOMIC DNA]</scope>
    <source>
        <strain evidence="11">DSM 43171</strain>
    </source>
</reference>
<dbReference type="SUPFAM" id="SSF103481">
    <property type="entry name" value="Multidrug resistance efflux transporter EmrE"/>
    <property type="match status" value="2"/>
</dbReference>
<evidence type="ECO:0000259" key="9">
    <source>
        <dbReference type="Pfam" id="PF00892"/>
    </source>
</evidence>
<dbReference type="AlphaFoldDB" id="A0A1C5J7S7"/>
<evidence type="ECO:0000256" key="8">
    <source>
        <dbReference type="SAM" id="Phobius"/>
    </source>
</evidence>
<evidence type="ECO:0000313" key="10">
    <source>
        <dbReference type="EMBL" id="SCG66620.1"/>
    </source>
</evidence>
<feature type="transmembrane region" description="Helical" evidence="8">
    <location>
        <begin position="213"/>
        <end position="239"/>
    </location>
</feature>
<dbReference type="PANTHER" id="PTHR42920">
    <property type="entry name" value="OS03G0707200 PROTEIN-RELATED"/>
    <property type="match status" value="1"/>
</dbReference>
<organism evidence="10 11">
    <name type="scientific">Micromonospora halophytica</name>
    <dbReference type="NCBI Taxonomy" id="47864"/>
    <lineage>
        <taxon>Bacteria</taxon>
        <taxon>Bacillati</taxon>
        <taxon>Actinomycetota</taxon>
        <taxon>Actinomycetes</taxon>
        <taxon>Micromonosporales</taxon>
        <taxon>Micromonosporaceae</taxon>
        <taxon>Micromonospora</taxon>
    </lineage>
</organism>
<feature type="transmembrane region" description="Helical" evidence="8">
    <location>
        <begin position="125"/>
        <end position="142"/>
    </location>
</feature>
<feature type="transmembrane region" description="Helical" evidence="8">
    <location>
        <begin position="95"/>
        <end position="118"/>
    </location>
</feature>
<dbReference type="EMBL" id="FMDN01000023">
    <property type="protein sequence ID" value="SCG66620.1"/>
    <property type="molecule type" value="Genomic_DNA"/>
</dbReference>
<evidence type="ECO:0000256" key="3">
    <source>
        <dbReference type="ARBA" id="ARBA00022475"/>
    </source>
</evidence>
<name>A0A1C5J7S7_9ACTN</name>
<evidence type="ECO:0000256" key="4">
    <source>
        <dbReference type="ARBA" id="ARBA00022692"/>
    </source>
</evidence>
<evidence type="ECO:0000256" key="1">
    <source>
        <dbReference type="ARBA" id="ARBA00004651"/>
    </source>
</evidence>
<evidence type="ECO:0000256" key="2">
    <source>
        <dbReference type="ARBA" id="ARBA00007362"/>
    </source>
</evidence>
<dbReference type="PANTHER" id="PTHR42920:SF11">
    <property type="entry name" value="INNER MEMBRANE PROTEIN YTFF"/>
    <property type="match status" value="1"/>
</dbReference>
<gene>
    <name evidence="10" type="ORF">GA0070560_12380</name>
</gene>
<feature type="region of interest" description="Disordered" evidence="7">
    <location>
        <begin position="298"/>
        <end position="340"/>
    </location>
</feature>
<feature type="domain" description="EamA" evidence="9">
    <location>
        <begin position="7"/>
        <end position="142"/>
    </location>
</feature>
<keyword evidence="11" id="KW-1185">Reference proteome</keyword>
<dbReference type="OrthoDB" id="6119273at2"/>
<sequence>MSRAALRGSALVAASAAGFGLMPVFARYAYSAGLTVSTLLFLRFALAAALLFGYLAIRRRLPRRVTARQVGALLLLGAVLYALQSLFYFSAVEHISPALAVLLLYLYPAFVLLLSSALGRHRPPLAGVGAILLSLAGMALVLGRPSAALSLVGVLYAVGAAVVYAIYIVVGDRASAGLPPMTTSAFVALFAGTSFLVVGTGTDALRFGFPTSAWLPIFGVAVVSTVVAIGAFFAGMAVIGPTRASIMSMVEPVVSIGAAWLLLGEAMTPLQVLGGAVVLAGAIWGVTGAAAGTLAEPGVPAPPAYGPGTEGNAVRTPVRAVPAPADVPDQARRNPSPTDR</sequence>
<accession>A0A1C5J7S7</accession>
<dbReference type="Pfam" id="PF00892">
    <property type="entry name" value="EamA"/>
    <property type="match status" value="2"/>
</dbReference>
<dbReference type="RefSeq" id="WP_091301648.1">
    <property type="nucleotide sequence ID" value="NZ_FMDN01000023.1"/>
</dbReference>
<feature type="compositionally biased region" description="Low complexity" evidence="7">
    <location>
        <begin position="313"/>
        <end position="328"/>
    </location>
</feature>
<evidence type="ECO:0000256" key="5">
    <source>
        <dbReference type="ARBA" id="ARBA00022989"/>
    </source>
</evidence>
<proteinExistence type="inferred from homology"/>
<evidence type="ECO:0000256" key="7">
    <source>
        <dbReference type="SAM" id="MobiDB-lite"/>
    </source>
</evidence>
<feature type="transmembrane region" description="Helical" evidence="8">
    <location>
        <begin position="148"/>
        <end position="170"/>
    </location>
</feature>
<feature type="transmembrane region" description="Helical" evidence="8">
    <location>
        <begin position="69"/>
        <end position="89"/>
    </location>
</feature>
<dbReference type="InterPro" id="IPR037185">
    <property type="entry name" value="EmrE-like"/>
</dbReference>